<keyword evidence="3" id="KW-0238">DNA-binding</keyword>
<gene>
    <name evidence="6" type="ORF">CAK95_15620</name>
</gene>
<dbReference type="GO" id="GO:0003677">
    <property type="term" value="F:DNA binding"/>
    <property type="evidence" value="ECO:0007669"/>
    <property type="project" value="UniProtKB-KW"/>
</dbReference>
<dbReference type="InterPro" id="IPR000847">
    <property type="entry name" value="LysR_HTH_N"/>
</dbReference>
<dbReference type="PROSITE" id="PS50931">
    <property type="entry name" value="HTH_LYSR"/>
    <property type="match status" value="2"/>
</dbReference>
<reference evidence="6 7" key="1">
    <citation type="submission" date="2017-05" db="EMBL/GenBank/DDBJ databases">
        <title>Full genome sequence of Pseudorhodoplanes sinuspersici.</title>
        <authorList>
            <person name="Dastgheib S.M.M."/>
            <person name="Shavandi M."/>
            <person name="Tirandaz H."/>
        </authorList>
    </citation>
    <scope>NUCLEOTIDE SEQUENCE [LARGE SCALE GENOMIC DNA]</scope>
    <source>
        <strain evidence="6 7">RIPI110</strain>
    </source>
</reference>
<dbReference type="PRINTS" id="PR00039">
    <property type="entry name" value="HTHLYSR"/>
</dbReference>
<dbReference type="Pfam" id="PF00126">
    <property type="entry name" value="HTH_1"/>
    <property type="match status" value="2"/>
</dbReference>
<dbReference type="Pfam" id="PF03466">
    <property type="entry name" value="LysR_substrate"/>
    <property type="match status" value="1"/>
</dbReference>
<evidence type="ECO:0000256" key="3">
    <source>
        <dbReference type="ARBA" id="ARBA00023125"/>
    </source>
</evidence>
<dbReference type="STRING" id="1235591.CAK95_15620"/>
<comment type="similarity">
    <text evidence="1">Belongs to the LysR transcriptional regulatory family.</text>
</comment>
<evidence type="ECO:0000313" key="7">
    <source>
        <dbReference type="Proteomes" id="UP000194137"/>
    </source>
</evidence>
<dbReference type="InterPro" id="IPR036388">
    <property type="entry name" value="WH-like_DNA-bd_sf"/>
</dbReference>
<dbReference type="InterPro" id="IPR005119">
    <property type="entry name" value="LysR_subst-bd"/>
</dbReference>
<feature type="domain" description="HTH lysR-type" evidence="5">
    <location>
        <begin position="14"/>
        <end position="71"/>
    </location>
</feature>
<dbReference type="PANTHER" id="PTHR30419:SF8">
    <property type="entry name" value="NITROGEN ASSIMILATION TRANSCRIPTIONAL ACTIVATOR-RELATED"/>
    <property type="match status" value="1"/>
</dbReference>
<dbReference type="AlphaFoldDB" id="A0A1W6ZUA6"/>
<dbReference type="InterPro" id="IPR050950">
    <property type="entry name" value="HTH-type_LysR_regulators"/>
</dbReference>
<dbReference type="Proteomes" id="UP000194137">
    <property type="component" value="Chromosome"/>
</dbReference>
<dbReference type="GO" id="GO:0005829">
    <property type="term" value="C:cytosol"/>
    <property type="evidence" value="ECO:0007669"/>
    <property type="project" value="TreeGrafter"/>
</dbReference>
<dbReference type="Gene3D" id="1.10.10.10">
    <property type="entry name" value="Winged helix-like DNA-binding domain superfamily/Winged helix DNA-binding domain"/>
    <property type="match status" value="2"/>
</dbReference>
<feature type="domain" description="HTH lysR-type" evidence="5">
    <location>
        <begin position="116"/>
        <end position="169"/>
    </location>
</feature>
<evidence type="ECO:0000256" key="2">
    <source>
        <dbReference type="ARBA" id="ARBA00023015"/>
    </source>
</evidence>
<dbReference type="SUPFAM" id="SSF46785">
    <property type="entry name" value="Winged helix' DNA-binding domain"/>
    <property type="match status" value="2"/>
</dbReference>
<evidence type="ECO:0000259" key="5">
    <source>
        <dbReference type="PROSITE" id="PS50931"/>
    </source>
</evidence>
<keyword evidence="4" id="KW-0804">Transcription</keyword>
<dbReference type="RefSeq" id="WP_086088740.1">
    <property type="nucleotide sequence ID" value="NZ_CP021112.1"/>
</dbReference>
<evidence type="ECO:0000256" key="1">
    <source>
        <dbReference type="ARBA" id="ARBA00009437"/>
    </source>
</evidence>
<dbReference type="Gene3D" id="3.40.190.290">
    <property type="match status" value="1"/>
</dbReference>
<dbReference type="KEGG" id="psin:CAK95_15620"/>
<dbReference type="SUPFAM" id="SSF53850">
    <property type="entry name" value="Periplasmic binding protein-like II"/>
    <property type="match status" value="1"/>
</dbReference>
<accession>A0A1W6ZUA6</accession>
<keyword evidence="2" id="KW-0805">Transcription regulation</keyword>
<dbReference type="GO" id="GO:0003700">
    <property type="term" value="F:DNA-binding transcription factor activity"/>
    <property type="evidence" value="ECO:0007669"/>
    <property type="project" value="InterPro"/>
</dbReference>
<keyword evidence="7" id="KW-1185">Reference proteome</keyword>
<dbReference type="InterPro" id="IPR036390">
    <property type="entry name" value="WH_DNA-bd_sf"/>
</dbReference>
<dbReference type="OrthoDB" id="7840053at2"/>
<evidence type="ECO:0000313" key="6">
    <source>
        <dbReference type="EMBL" id="ARQ00345.1"/>
    </source>
</evidence>
<proteinExistence type="inferred from homology"/>
<protein>
    <recommendedName>
        <fullName evidence="5">HTH lysR-type domain-containing protein</fullName>
    </recommendedName>
</protein>
<sequence length="413" mass="45814">MRSNPYPSDQPALPRLARLRAFDHVARSGAMSTAAHFLHVTQPAVTRAIRSLEDEVGTPLLERRPGGSFLTQDGLIFARRTQRFFQQLSAALAATIGADAQSDAVTRLSRKISDVHIRSLIAIWKSRSFRGAAKALDVAEPTLHRPARDLERLVKTPLYRRTLDGIGLSPAGSELARRFALSVVEIAVGFEELAAHQGSAQVKTTIGVLPLAPKRLLAIVAEELLRVHPKSRLVIQEGSYDELVVSLRSGASDLIFGALRAPPPFDDLCEENLFDDPYRIVCRRDHPIAQIPSPKTSDLRKYNWVFPTAALPRRAVLDTIIAEWRLSPRVQIETNSLGALIADLMVSDHLGLLPREYIDIDDRSDLAALNLRVPHAPRIVGLTTRLDWLPTSFQSDFLTVMRKQSAVQKSRPQ</sequence>
<organism evidence="6 7">
    <name type="scientific">Pseudorhodoplanes sinuspersici</name>
    <dbReference type="NCBI Taxonomy" id="1235591"/>
    <lineage>
        <taxon>Bacteria</taxon>
        <taxon>Pseudomonadati</taxon>
        <taxon>Pseudomonadota</taxon>
        <taxon>Alphaproteobacteria</taxon>
        <taxon>Hyphomicrobiales</taxon>
        <taxon>Pseudorhodoplanes</taxon>
    </lineage>
</organism>
<dbReference type="EMBL" id="CP021112">
    <property type="protein sequence ID" value="ARQ00345.1"/>
    <property type="molecule type" value="Genomic_DNA"/>
</dbReference>
<dbReference type="PANTHER" id="PTHR30419">
    <property type="entry name" value="HTH-TYPE TRANSCRIPTIONAL REGULATOR YBHD"/>
    <property type="match status" value="1"/>
</dbReference>
<name>A0A1W6ZUA6_9HYPH</name>
<evidence type="ECO:0000256" key="4">
    <source>
        <dbReference type="ARBA" id="ARBA00023163"/>
    </source>
</evidence>